<feature type="compositionally biased region" description="Basic and acidic residues" evidence="1">
    <location>
        <begin position="139"/>
        <end position="155"/>
    </location>
</feature>
<evidence type="ECO:0000256" key="2">
    <source>
        <dbReference type="SAM" id="Phobius"/>
    </source>
</evidence>
<dbReference type="InterPro" id="IPR006485">
    <property type="entry name" value="Phage-like_holin"/>
</dbReference>
<evidence type="ECO:0000313" key="3">
    <source>
        <dbReference type="EMBL" id="RZI01516.1"/>
    </source>
</evidence>
<accession>A0A4Q7CL82</accession>
<evidence type="ECO:0000313" key="4">
    <source>
        <dbReference type="Proteomes" id="UP000293854"/>
    </source>
</evidence>
<proteinExistence type="predicted"/>
<dbReference type="AlphaFoldDB" id="A0A4Q7CL82"/>
<keyword evidence="2" id="KW-0812">Transmembrane</keyword>
<keyword evidence="2" id="KW-1133">Transmembrane helix</keyword>
<name>A0A4Q7CL82_9STAP</name>
<feature type="transmembrane region" description="Helical" evidence="2">
    <location>
        <begin position="60"/>
        <end position="78"/>
    </location>
</feature>
<protein>
    <recommendedName>
        <fullName evidence="5">Phage holin</fullName>
    </recommendedName>
</protein>
<dbReference type="EMBL" id="RQTE01000159">
    <property type="protein sequence ID" value="RZI01516.1"/>
    <property type="molecule type" value="Genomic_DNA"/>
</dbReference>
<evidence type="ECO:0008006" key="5">
    <source>
        <dbReference type="Google" id="ProtNLM"/>
    </source>
</evidence>
<dbReference type="Proteomes" id="UP000293854">
    <property type="component" value="Unassembled WGS sequence"/>
</dbReference>
<keyword evidence="2" id="KW-0472">Membrane</keyword>
<feature type="compositionally biased region" description="Basic and acidic residues" evidence="1">
    <location>
        <begin position="191"/>
        <end position="207"/>
    </location>
</feature>
<dbReference type="Pfam" id="PF04531">
    <property type="entry name" value="Phage_holin_1"/>
    <property type="match status" value="1"/>
</dbReference>
<organism evidence="3 4">
    <name type="scientific">Staphylococcus condimenti</name>
    <dbReference type="NCBI Taxonomy" id="70255"/>
    <lineage>
        <taxon>Bacteria</taxon>
        <taxon>Bacillati</taxon>
        <taxon>Bacillota</taxon>
        <taxon>Bacilli</taxon>
        <taxon>Bacillales</taxon>
        <taxon>Staphylococcaceae</taxon>
        <taxon>Staphylococcus</taxon>
    </lineage>
</organism>
<feature type="region of interest" description="Disordered" evidence="1">
    <location>
        <begin position="112"/>
        <end position="207"/>
    </location>
</feature>
<feature type="transmembrane region" description="Helical" evidence="2">
    <location>
        <begin position="21"/>
        <end position="40"/>
    </location>
</feature>
<dbReference type="RefSeq" id="WP_130135572.1">
    <property type="nucleotide sequence ID" value="NZ_RQTE01000159.1"/>
</dbReference>
<sequence length="207" mass="23826">MEQKKPKLFLGINWTVRFKHPQFWIGIILSILVPPLAYTGTEFNEVTSWDKFFAILGDGFKNPYIVLMMIVGIYNTIIDKTTKSFGDSYIAKQYLRPRTDYDPKQALDWEVNTKRQKERKDIEENKQSDEPNNDVEVVDGIKGKEISNGDMKDEIELNNQTAEDTFGDIDNEVFGDSAEPQEIGNDTDEEYREKKADADIRGTDIRG</sequence>
<reference evidence="3 4" key="1">
    <citation type="submission" date="2018-11" db="EMBL/GenBank/DDBJ databases">
        <title>Genomic profiling of Staphylococcus species from a Poultry farm system in KwaZulu-Natal, South Africa.</title>
        <authorList>
            <person name="Amoako D.G."/>
            <person name="Somboro A.M."/>
            <person name="Abia A.L.K."/>
            <person name="Bester L.A."/>
            <person name="Essack S.Y."/>
        </authorList>
    </citation>
    <scope>NUCLEOTIDE SEQUENCE [LARGE SCALE GENOMIC DNA]</scope>
    <source>
        <strain evidence="3 4">SA11</strain>
    </source>
</reference>
<feature type="compositionally biased region" description="Basic and acidic residues" evidence="1">
    <location>
        <begin position="112"/>
        <end position="129"/>
    </location>
</feature>
<comment type="caution">
    <text evidence="3">The sequence shown here is derived from an EMBL/GenBank/DDBJ whole genome shotgun (WGS) entry which is preliminary data.</text>
</comment>
<gene>
    <name evidence="3" type="ORF">EIG99_08665</name>
</gene>
<evidence type="ECO:0000256" key="1">
    <source>
        <dbReference type="SAM" id="MobiDB-lite"/>
    </source>
</evidence>